<sequence length="79" mass="8876">MANAIKHDSSKLTLRRQEARESRLLYWLCFAVFLVIVVFARLLPGRHRESGNGLAGVRRSVFAEARASAGTLIPFAFMK</sequence>
<gene>
    <name evidence="2" type="ORF">BXY53_1851</name>
</gene>
<evidence type="ECO:0000256" key="1">
    <source>
        <dbReference type="SAM" id="Phobius"/>
    </source>
</evidence>
<dbReference type="EMBL" id="QXDF01000001">
    <property type="protein sequence ID" value="RIA56742.1"/>
    <property type="molecule type" value="Genomic_DNA"/>
</dbReference>
<keyword evidence="3" id="KW-1185">Reference proteome</keyword>
<name>A0A397Q6M8_9HYPH</name>
<evidence type="ECO:0000313" key="2">
    <source>
        <dbReference type="EMBL" id="RIA56742.1"/>
    </source>
</evidence>
<reference evidence="2 3" key="1">
    <citation type="submission" date="2018-08" db="EMBL/GenBank/DDBJ databases">
        <title>Genomic Encyclopedia of Archaeal and Bacterial Type Strains, Phase II (KMG-II): from individual species to whole genera.</title>
        <authorList>
            <person name="Goeker M."/>
        </authorList>
    </citation>
    <scope>NUCLEOTIDE SEQUENCE [LARGE SCALE GENOMIC DNA]</scope>
    <source>
        <strain evidence="2 3">DSM 5002</strain>
    </source>
</reference>
<dbReference type="Proteomes" id="UP000266273">
    <property type="component" value="Unassembled WGS sequence"/>
</dbReference>
<proteinExistence type="predicted"/>
<protein>
    <submittedName>
        <fullName evidence="2">Uncharacterized protein</fullName>
    </submittedName>
</protein>
<dbReference type="AlphaFoldDB" id="A0A397Q6M8"/>
<keyword evidence="1" id="KW-0812">Transmembrane</keyword>
<organism evidence="2 3">
    <name type="scientific">Dichotomicrobium thermohalophilum</name>
    <dbReference type="NCBI Taxonomy" id="933063"/>
    <lineage>
        <taxon>Bacteria</taxon>
        <taxon>Pseudomonadati</taxon>
        <taxon>Pseudomonadota</taxon>
        <taxon>Alphaproteobacteria</taxon>
        <taxon>Hyphomicrobiales</taxon>
        <taxon>Hyphomicrobiaceae</taxon>
        <taxon>Dichotomicrobium</taxon>
    </lineage>
</organism>
<feature type="transmembrane region" description="Helical" evidence="1">
    <location>
        <begin position="24"/>
        <end position="43"/>
    </location>
</feature>
<accession>A0A397Q6M8</accession>
<dbReference type="RefSeq" id="WP_119061507.1">
    <property type="nucleotide sequence ID" value="NZ_QXDF01000001.1"/>
</dbReference>
<evidence type="ECO:0000313" key="3">
    <source>
        <dbReference type="Proteomes" id="UP000266273"/>
    </source>
</evidence>
<comment type="caution">
    <text evidence="2">The sequence shown here is derived from an EMBL/GenBank/DDBJ whole genome shotgun (WGS) entry which is preliminary data.</text>
</comment>
<keyword evidence="1" id="KW-0472">Membrane</keyword>
<keyword evidence="1" id="KW-1133">Transmembrane helix</keyword>